<evidence type="ECO:0000313" key="2">
    <source>
        <dbReference type="Proteomes" id="UP001156102"/>
    </source>
</evidence>
<gene>
    <name evidence="1" type="ORF">NK662_02745</name>
</gene>
<comment type="caution">
    <text evidence="1">The sequence shown here is derived from an EMBL/GenBank/DDBJ whole genome shotgun (WGS) entry which is preliminary data.</text>
</comment>
<evidence type="ECO:0000313" key="1">
    <source>
        <dbReference type="EMBL" id="MCP8967458.1"/>
    </source>
</evidence>
<organism evidence="1 2">
    <name type="scientific">Ectobacillus ponti</name>
    <dbReference type="NCBI Taxonomy" id="2961894"/>
    <lineage>
        <taxon>Bacteria</taxon>
        <taxon>Bacillati</taxon>
        <taxon>Bacillota</taxon>
        <taxon>Bacilli</taxon>
        <taxon>Bacillales</taxon>
        <taxon>Bacillaceae</taxon>
        <taxon>Ectobacillus</taxon>
    </lineage>
</organism>
<dbReference type="AlphaFoldDB" id="A0AA41X5B1"/>
<dbReference type="EMBL" id="JANCLT010000001">
    <property type="protein sequence ID" value="MCP8967458.1"/>
    <property type="molecule type" value="Genomic_DNA"/>
</dbReference>
<name>A0AA41X5B1_9BACI</name>
<keyword evidence="2" id="KW-1185">Reference proteome</keyword>
<proteinExistence type="predicted"/>
<dbReference type="Pfam" id="PF11167">
    <property type="entry name" value="DUF2953"/>
    <property type="match status" value="1"/>
</dbReference>
<accession>A0AA41X5B1</accession>
<sequence length="216" mass="24449">MKTVWILLLVLILLCLLIFITRLSIRVMAAYAPGDVRLHVQVRFWFIRYTLDVPAFLKKRKAKQAEGKAAEKTKEQAEKTDRSVSEWLEKLPELIKTAGDIHTIIKGFLRKIKVKKFEWITHFGTGDAAATGIASGGIWSVKGIVAGFLANYMQVVRAPELQVHPVFQGKVTATQLDCTVSFQIGQAMIAGLKLFRYIRRHRSVFVAQTEEVQQHT</sequence>
<dbReference type="RefSeq" id="WP_254757105.1">
    <property type="nucleotide sequence ID" value="NZ_JANCLT010000001.1"/>
</dbReference>
<dbReference type="InterPro" id="IPR021338">
    <property type="entry name" value="DUF2953"/>
</dbReference>
<dbReference type="Proteomes" id="UP001156102">
    <property type="component" value="Unassembled WGS sequence"/>
</dbReference>
<reference evidence="1" key="1">
    <citation type="submission" date="2022-07" db="EMBL/GenBank/DDBJ databases">
        <authorList>
            <person name="Li W.-J."/>
            <person name="Deng Q.-Q."/>
        </authorList>
    </citation>
    <scope>NUCLEOTIDE SEQUENCE</scope>
    <source>
        <strain evidence="1">SYSU M60031</strain>
    </source>
</reference>
<protein>
    <submittedName>
        <fullName evidence="1">DUF2953 domain-containing protein</fullName>
    </submittedName>
</protein>